<evidence type="ECO:0000313" key="3">
    <source>
        <dbReference type="Proteomes" id="UP000295252"/>
    </source>
</evidence>
<keyword evidence="3" id="KW-1185">Reference proteome</keyword>
<evidence type="ECO:0000313" key="2">
    <source>
        <dbReference type="EMBL" id="CDO97398.1"/>
    </source>
</evidence>
<dbReference type="OMA" id="VETNCAK"/>
<dbReference type="Proteomes" id="UP000295252">
    <property type="component" value="Chromosome IV"/>
</dbReference>
<sequence>MPMTPVDFHDLQGEAGQSQIMKPPPHTEHHVKSEGGDMREDTEEINALLYSDSFPGNDDDVDGEDDDLTSTGHSPFTIIGGIEMHEKVWELTEEVGSTDGSTKRHKLLDGGYKKSSLVDTADPLKLAKFCNDDNHVETNCAKGGDLNEEMDSNINTTQKRAKICKTLRILESIVPGAENKDPILIIDDAINYLISLREKAEALGLGLPEVQCSRQQ</sequence>
<dbReference type="Gramene" id="CDO97398">
    <property type="protein sequence ID" value="CDO97398"/>
    <property type="gene ID" value="GSCOC_T00014734001"/>
</dbReference>
<accession>A0A068TPU9</accession>
<name>A0A068TPU9_COFCA</name>
<proteinExistence type="predicted"/>
<evidence type="ECO:0000256" key="1">
    <source>
        <dbReference type="SAM" id="MobiDB-lite"/>
    </source>
</evidence>
<dbReference type="InterPro" id="IPR037546">
    <property type="entry name" value="SAC51-like"/>
</dbReference>
<feature type="compositionally biased region" description="Basic and acidic residues" evidence="1">
    <location>
        <begin position="25"/>
        <end position="39"/>
    </location>
</feature>
<feature type="region of interest" description="Disordered" evidence="1">
    <location>
        <begin position="1"/>
        <end position="74"/>
    </location>
</feature>
<dbReference type="PhylomeDB" id="A0A068TPU9"/>
<dbReference type="PANTHER" id="PTHR36066:SF8">
    <property type="entry name" value="TRANSCRIPTION FACTOR SAC51"/>
    <property type="match status" value="1"/>
</dbReference>
<feature type="compositionally biased region" description="Acidic residues" evidence="1">
    <location>
        <begin position="57"/>
        <end position="68"/>
    </location>
</feature>
<dbReference type="PANTHER" id="PTHR36066">
    <property type="entry name" value="TRANSCRIPTION FACTOR BHLH145"/>
    <property type="match status" value="1"/>
</dbReference>
<dbReference type="EMBL" id="HG739085">
    <property type="protein sequence ID" value="CDO97398.1"/>
    <property type="molecule type" value="Genomic_DNA"/>
</dbReference>
<dbReference type="Pfam" id="PF23173">
    <property type="entry name" value="bHLH_SAC51"/>
    <property type="match status" value="1"/>
</dbReference>
<reference evidence="3" key="1">
    <citation type="journal article" date="2014" name="Science">
        <title>The coffee genome provides insight into the convergent evolution of caffeine biosynthesis.</title>
        <authorList>
            <person name="Denoeud F."/>
            <person name="Carretero-Paulet L."/>
            <person name="Dereeper A."/>
            <person name="Droc G."/>
            <person name="Guyot R."/>
            <person name="Pietrella M."/>
            <person name="Zheng C."/>
            <person name="Alberti A."/>
            <person name="Anthony F."/>
            <person name="Aprea G."/>
            <person name="Aury J.M."/>
            <person name="Bento P."/>
            <person name="Bernard M."/>
            <person name="Bocs S."/>
            <person name="Campa C."/>
            <person name="Cenci A."/>
            <person name="Combes M.C."/>
            <person name="Crouzillat D."/>
            <person name="Da Silva C."/>
            <person name="Daddiego L."/>
            <person name="De Bellis F."/>
            <person name="Dussert S."/>
            <person name="Garsmeur O."/>
            <person name="Gayraud T."/>
            <person name="Guignon V."/>
            <person name="Jahn K."/>
            <person name="Jamilloux V."/>
            <person name="Joet T."/>
            <person name="Labadie K."/>
            <person name="Lan T."/>
            <person name="Leclercq J."/>
            <person name="Lepelley M."/>
            <person name="Leroy T."/>
            <person name="Li L.T."/>
            <person name="Librado P."/>
            <person name="Lopez L."/>
            <person name="Munoz A."/>
            <person name="Noel B."/>
            <person name="Pallavicini A."/>
            <person name="Perrotta G."/>
            <person name="Poncet V."/>
            <person name="Pot D."/>
            <person name="Priyono X."/>
            <person name="Rigoreau M."/>
            <person name="Rouard M."/>
            <person name="Rozas J."/>
            <person name="Tranchant-Dubreuil C."/>
            <person name="VanBuren R."/>
            <person name="Zhang Q."/>
            <person name="Andrade A.C."/>
            <person name="Argout X."/>
            <person name="Bertrand B."/>
            <person name="de Kochko A."/>
            <person name="Graziosi G."/>
            <person name="Henry R.J."/>
            <person name="Jayarama X."/>
            <person name="Ming R."/>
            <person name="Nagai C."/>
            <person name="Rounsley S."/>
            <person name="Sankoff D."/>
            <person name="Giuliano G."/>
            <person name="Albert V.A."/>
            <person name="Wincker P."/>
            <person name="Lashermes P."/>
        </authorList>
    </citation>
    <scope>NUCLEOTIDE SEQUENCE [LARGE SCALE GENOMIC DNA]</scope>
    <source>
        <strain evidence="3">cv. DH200-94</strain>
    </source>
</reference>
<dbReference type="OrthoDB" id="777433at2759"/>
<protein>
    <recommendedName>
        <fullName evidence="4">BHLH domain-containing protein</fullName>
    </recommendedName>
</protein>
<evidence type="ECO:0008006" key="4">
    <source>
        <dbReference type="Google" id="ProtNLM"/>
    </source>
</evidence>
<organism evidence="2 3">
    <name type="scientific">Coffea canephora</name>
    <name type="common">Robusta coffee</name>
    <dbReference type="NCBI Taxonomy" id="49390"/>
    <lineage>
        <taxon>Eukaryota</taxon>
        <taxon>Viridiplantae</taxon>
        <taxon>Streptophyta</taxon>
        <taxon>Embryophyta</taxon>
        <taxon>Tracheophyta</taxon>
        <taxon>Spermatophyta</taxon>
        <taxon>Magnoliopsida</taxon>
        <taxon>eudicotyledons</taxon>
        <taxon>Gunneridae</taxon>
        <taxon>Pentapetalae</taxon>
        <taxon>asterids</taxon>
        <taxon>lamiids</taxon>
        <taxon>Gentianales</taxon>
        <taxon>Rubiaceae</taxon>
        <taxon>Ixoroideae</taxon>
        <taxon>Gardenieae complex</taxon>
        <taxon>Bertiereae - Coffeeae clade</taxon>
        <taxon>Coffeeae</taxon>
        <taxon>Coffea</taxon>
    </lineage>
</organism>
<dbReference type="AlphaFoldDB" id="A0A068TPU9"/>
<gene>
    <name evidence="2" type="ORF">GSCOC_T00014734001</name>
</gene>
<dbReference type="InParanoid" id="A0A068TPU9"/>